<dbReference type="PANTHER" id="PTHR43531">
    <property type="entry name" value="PROTEIN ICFG"/>
    <property type="match status" value="1"/>
</dbReference>
<gene>
    <name evidence="17" type="ORF">C8D72_2739</name>
</gene>
<evidence type="ECO:0000313" key="17">
    <source>
        <dbReference type="EMBL" id="REC94368.1"/>
    </source>
</evidence>
<organism evidence="17 18">
    <name type="scientific">Kushneria indalinina DSM 14324</name>
    <dbReference type="NCBI Taxonomy" id="1122140"/>
    <lineage>
        <taxon>Bacteria</taxon>
        <taxon>Pseudomonadati</taxon>
        <taxon>Pseudomonadota</taxon>
        <taxon>Gammaproteobacteria</taxon>
        <taxon>Oceanospirillales</taxon>
        <taxon>Halomonadaceae</taxon>
        <taxon>Kushneria</taxon>
    </lineage>
</organism>
<keyword evidence="9 11" id="KW-0807">Transducer</keyword>
<dbReference type="EMBL" id="QRDJ01000008">
    <property type="protein sequence ID" value="REC94368.1"/>
    <property type="molecule type" value="Genomic_DNA"/>
</dbReference>
<feature type="transmembrane region" description="Helical" evidence="14">
    <location>
        <begin position="188"/>
        <end position="210"/>
    </location>
</feature>
<name>A0A3D9DUB6_9GAMM</name>
<dbReference type="GO" id="GO:0006935">
    <property type="term" value="P:chemotaxis"/>
    <property type="evidence" value="ECO:0007669"/>
    <property type="project" value="UniProtKB-KW"/>
</dbReference>
<dbReference type="SUPFAM" id="SSF158472">
    <property type="entry name" value="HAMP domain-like"/>
    <property type="match status" value="1"/>
</dbReference>
<evidence type="ECO:0000259" key="16">
    <source>
        <dbReference type="PROSITE" id="PS50885"/>
    </source>
</evidence>
<dbReference type="InterPro" id="IPR003122">
    <property type="entry name" value="Tar_rcpt_lig-bd"/>
</dbReference>
<evidence type="ECO:0000256" key="3">
    <source>
        <dbReference type="ARBA" id="ARBA00022481"/>
    </source>
</evidence>
<dbReference type="PRINTS" id="PR00260">
    <property type="entry name" value="CHEMTRNSDUCR"/>
</dbReference>
<keyword evidence="2" id="KW-1003">Cell membrane</keyword>
<evidence type="ECO:0000256" key="1">
    <source>
        <dbReference type="ARBA" id="ARBA00004429"/>
    </source>
</evidence>
<dbReference type="InterPro" id="IPR051310">
    <property type="entry name" value="MCP_chemotaxis"/>
</dbReference>
<dbReference type="Proteomes" id="UP000256334">
    <property type="component" value="Unassembled WGS sequence"/>
</dbReference>
<evidence type="ECO:0000259" key="15">
    <source>
        <dbReference type="PROSITE" id="PS50111"/>
    </source>
</evidence>
<evidence type="ECO:0000313" key="18">
    <source>
        <dbReference type="Proteomes" id="UP000256334"/>
    </source>
</evidence>
<dbReference type="RefSeq" id="WP_115854948.1">
    <property type="nucleotide sequence ID" value="NZ_QRDJ01000008.1"/>
</dbReference>
<dbReference type="Pfam" id="PF00015">
    <property type="entry name" value="MCPsignal"/>
    <property type="match status" value="1"/>
</dbReference>
<dbReference type="PROSITE" id="PS50885">
    <property type="entry name" value="HAMP"/>
    <property type="match status" value="1"/>
</dbReference>
<evidence type="ECO:0000256" key="9">
    <source>
        <dbReference type="ARBA" id="ARBA00023224"/>
    </source>
</evidence>
<feature type="domain" description="HAMP" evidence="16">
    <location>
        <begin position="213"/>
        <end position="266"/>
    </location>
</feature>
<evidence type="ECO:0000256" key="14">
    <source>
        <dbReference type="SAM" id="Phobius"/>
    </source>
</evidence>
<sequence length="559" mass="61151">MFRLTLRTGLFGVLGLFLAMMLLLGLGSAAALQQGRTAFNTLYTLNIQQLGTANTVYSDLMRTRVLLDTYQTQYNRLKVKQARLSWESAEKSLEQARTGFAQWPAQALPSPQQALVDQVRADITALTEEAITPAFEALAQWDISRYQQLSEQANALTAELDQSMQQLAEAGNAGVLAASQGMARNLQWVQWGGPLAALVMFALVGGIVMLSRRYVLRPLDHIRHTFQRISQGHLDTPEPMRCRLRDIRDLVEGMMGMQHALRDLARQLQKDSHAQQEDASALARNSHVLADQCQQQEGAVEKTTAGMAAIMASVAQTADHARQCRELAGATTAQLETANGQTLRATDMIDTALARSRESLDIITLIDAIAFQTNLLALNASVEAARAGEQGRGFSVVASEVRALSNRSAEAARNIRELITTTHDTVSQSATLIKQSEETLDQVGGHAKALTELLEGIAHTSHQQRDSVQQMEHAIQNIASATRRNAALSTQTLEATRTLDARARQQAQSAGHFHVADTLEAEHEQPCLVETTDQEITRDTLPSSDDHQRHANVPAPLPA</sequence>
<feature type="coiled-coil region" evidence="12">
    <location>
        <begin position="146"/>
        <end position="173"/>
    </location>
</feature>
<reference evidence="17 18" key="1">
    <citation type="submission" date="2018-07" db="EMBL/GenBank/DDBJ databases">
        <title>Genomic Encyclopedia of Type Strains, Phase IV (KMG-IV): sequencing the most valuable type-strain genomes for metagenomic binning, comparative biology and taxonomic classification.</title>
        <authorList>
            <person name="Goeker M."/>
        </authorList>
    </citation>
    <scope>NUCLEOTIDE SEQUENCE [LARGE SCALE GENOMIC DNA]</scope>
    <source>
        <strain evidence="17 18">DSM 14324</strain>
    </source>
</reference>
<accession>A0A3D9DUB6</accession>
<evidence type="ECO:0000256" key="2">
    <source>
        <dbReference type="ARBA" id="ARBA00022475"/>
    </source>
</evidence>
<dbReference type="GO" id="GO:0005886">
    <property type="term" value="C:plasma membrane"/>
    <property type="evidence" value="ECO:0007669"/>
    <property type="project" value="UniProtKB-SubCell"/>
</dbReference>
<keyword evidence="5" id="KW-0997">Cell inner membrane</keyword>
<evidence type="ECO:0000256" key="7">
    <source>
        <dbReference type="ARBA" id="ARBA00022989"/>
    </source>
</evidence>
<dbReference type="OrthoDB" id="6181231at2"/>
<dbReference type="Gene3D" id="1.10.287.950">
    <property type="entry name" value="Methyl-accepting chemotaxis protein"/>
    <property type="match status" value="1"/>
</dbReference>
<proteinExistence type="inferred from homology"/>
<dbReference type="InterPro" id="IPR004090">
    <property type="entry name" value="Chemotax_Me-accpt_rcpt"/>
</dbReference>
<dbReference type="SMART" id="SM00283">
    <property type="entry name" value="MA"/>
    <property type="match status" value="1"/>
</dbReference>
<evidence type="ECO:0000256" key="12">
    <source>
        <dbReference type="SAM" id="Coils"/>
    </source>
</evidence>
<evidence type="ECO:0000256" key="11">
    <source>
        <dbReference type="PROSITE-ProRule" id="PRU00284"/>
    </source>
</evidence>
<keyword evidence="8 14" id="KW-0472">Membrane</keyword>
<protein>
    <submittedName>
        <fullName evidence="17">Methyl-accepting chemotaxis sensory transducer with TarH sensor</fullName>
    </submittedName>
</protein>
<feature type="domain" description="Methyl-accepting transducer" evidence="15">
    <location>
        <begin position="271"/>
        <end position="500"/>
    </location>
</feature>
<evidence type="ECO:0000256" key="8">
    <source>
        <dbReference type="ARBA" id="ARBA00023136"/>
    </source>
</evidence>
<comment type="subcellular location">
    <subcellularLocation>
        <location evidence="1">Cell inner membrane</location>
        <topology evidence="1">Multi-pass membrane protein</topology>
    </subcellularLocation>
</comment>
<comment type="similarity">
    <text evidence="10">Belongs to the methyl-accepting chemotaxis (MCP) protein family.</text>
</comment>
<dbReference type="InterPro" id="IPR004089">
    <property type="entry name" value="MCPsignal_dom"/>
</dbReference>
<feature type="region of interest" description="Disordered" evidence="13">
    <location>
        <begin position="537"/>
        <end position="559"/>
    </location>
</feature>
<evidence type="ECO:0000256" key="6">
    <source>
        <dbReference type="ARBA" id="ARBA00022692"/>
    </source>
</evidence>
<keyword evidence="18" id="KW-1185">Reference proteome</keyword>
<dbReference type="SUPFAM" id="SSF58104">
    <property type="entry name" value="Methyl-accepting chemotaxis protein (MCP) signaling domain"/>
    <property type="match status" value="1"/>
</dbReference>
<evidence type="ECO:0000256" key="4">
    <source>
        <dbReference type="ARBA" id="ARBA00022500"/>
    </source>
</evidence>
<evidence type="ECO:0000256" key="5">
    <source>
        <dbReference type="ARBA" id="ARBA00022519"/>
    </source>
</evidence>
<dbReference type="GO" id="GO:0004888">
    <property type="term" value="F:transmembrane signaling receptor activity"/>
    <property type="evidence" value="ECO:0007669"/>
    <property type="project" value="InterPro"/>
</dbReference>
<dbReference type="Pfam" id="PF02203">
    <property type="entry name" value="TarH"/>
    <property type="match status" value="1"/>
</dbReference>
<keyword evidence="4" id="KW-0145">Chemotaxis</keyword>
<dbReference type="PANTHER" id="PTHR43531:SF11">
    <property type="entry name" value="METHYL-ACCEPTING CHEMOTAXIS PROTEIN 3"/>
    <property type="match status" value="1"/>
</dbReference>
<comment type="caution">
    <text evidence="17">The sequence shown here is derived from an EMBL/GenBank/DDBJ whole genome shotgun (WGS) entry which is preliminary data.</text>
</comment>
<dbReference type="PROSITE" id="PS50111">
    <property type="entry name" value="CHEMOTAXIS_TRANSDUC_2"/>
    <property type="match status" value="1"/>
</dbReference>
<keyword evidence="6 14" id="KW-0812">Transmembrane</keyword>
<dbReference type="InterPro" id="IPR003660">
    <property type="entry name" value="HAMP_dom"/>
</dbReference>
<evidence type="ECO:0000256" key="13">
    <source>
        <dbReference type="SAM" id="MobiDB-lite"/>
    </source>
</evidence>
<dbReference type="AlphaFoldDB" id="A0A3D9DUB6"/>
<dbReference type="GO" id="GO:0007165">
    <property type="term" value="P:signal transduction"/>
    <property type="evidence" value="ECO:0007669"/>
    <property type="project" value="UniProtKB-KW"/>
</dbReference>
<keyword evidence="12" id="KW-0175">Coiled coil</keyword>
<evidence type="ECO:0000256" key="10">
    <source>
        <dbReference type="ARBA" id="ARBA00029447"/>
    </source>
</evidence>
<keyword evidence="7 14" id="KW-1133">Transmembrane helix</keyword>
<keyword evidence="3" id="KW-0488">Methylation</keyword>